<reference evidence="2 3" key="1">
    <citation type="submission" date="2016-04" db="EMBL/GenBank/DDBJ databases">
        <title>Genome analyses suggest a sexual origin of heterokaryosis in a supposedly ancient asexual fungus.</title>
        <authorList>
            <person name="Ropars J."/>
            <person name="Sedzielewska K."/>
            <person name="Noel J."/>
            <person name="Charron P."/>
            <person name="Farinelli L."/>
            <person name="Marton T."/>
            <person name="Kruger M."/>
            <person name="Pelin A."/>
            <person name="Brachmann A."/>
            <person name="Corradi N."/>
        </authorList>
    </citation>
    <scope>NUCLEOTIDE SEQUENCE [LARGE SCALE GENOMIC DNA]</scope>
    <source>
        <strain evidence="2 3">A5</strain>
    </source>
</reference>
<dbReference type="VEuPathDB" id="FungiDB:FUN_017180"/>
<proteinExistence type="predicted"/>
<keyword evidence="1" id="KW-0175">Coiled coil</keyword>
<dbReference type="VEuPathDB" id="FungiDB:RhiirFUN_022674"/>
<dbReference type="Proteomes" id="UP000232722">
    <property type="component" value="Unassembled WGS sequence"/>
</dbReference>
<dbReference type="VEuPathDB" id="FungiDB:RhiirA1_464123"/>
<name>A0A2N0PI33_9GLOM</name>
<evidence type="ECO:0000256" key="1">
    <source>
        <dbReference type="SAM" id="Coils"/>
    </source>
</evidence>
<dbReference type="EMBL" id="LLXJ01000755">
    <property type="protein sequence ID" value="PKC06473.1"/>
    <property type="molecule type" value="Genomic_DNA"/>
</dbReference>
<organism evidence="2 3">
    <name type="scientific">Rhizophagus irregularis</name>
    <dbReference type="NCBI Taxonomy" id="588596"/>
    <lineage>
        <taxon>Eukaryota</taxon>
        <taxon>Fungi</taxon>
        <taxon>Fungi incertae sedis</taxon>
        <taxon>Mucoromycota</taxon>
        <taxon>Glomeromycotina</taxon>
        <taxon>Glomeromycetes</taxon>
        <taxon>Glomerales</taxon>
        <taxon>Glomeraceae</taxon>
        <taxon>Rhizophagus</taxon>
    </lineage>
</organism>
<protein>
    <submittedName>
        <fullName evidence="2">Uncharacterized protein</fullName>
    </submittedName>
</protein>
<feature type="coiled-coil region" evidence="1">
    <location>
        <begin position="535"/>
        <end position="562"/>
    </location>
</feature>
<comment type="caution">
    <text evidence="2">The sequence shown here is derived from an EMBL/GenBank/DDBJ whole genome shotgun (WGS) entry which is preliminary data.</text>
</comment>
<dbReference type="VEuPathDB" id="FungiDB:FUN_017181"/>
<dbReference type="VEuPathDB" id="FungiDB:RhiirFUN_022675"/>
<gene>
    <name evidence="2" type="ORF">RhiirA5_419524</name>
</gene>
<dbReference type="AlphaFoldDB" id="A0A2N0PI33"/>
<sequence length="633" mass="71830">MSLPYDSRQSRFTSFDNFQKFVSTKKVLCKCDKTVSLENDEENRNDEGSNDERNRKRIAVRCQGLCDLEHINYSINSPASFGGGKKSQKTTNESSLCNKCEELNGNKRLGEALKAERATSSTVKFIHRHYYKQPLSELLKISNLRQFLAATNSKSDDAEFWIKVAQFGLSGAFSGDKTFAELVSLMVQIREKRNAGQIRRTDSIVVTNPDLSWHILRNYEKLVSAEKPNHIAGENDATATQVRGIASKIPIGKVAPMIVAMISTKGDEGADQIAHLNSSTDDARSEFNAQSIIRNEASNFLEYKVSLYKIHFKAPLYHDKPFIRVQDPKHAKKTARNQTFSGVRHISLGIDTVRNDQLFELAHQSQHFLLKRNVLNVEKQDDCITYFHSNTLMQISVSGTLTDDLFVLGQLHKTRIEILQKSFISIQSYDTSMVESLIQQRVSYRDKISRAGIIDTNRERDSAAECTRVAFNEAMSLAKYIHIDNHEESSIPEFIAHIGKMTDDEEDNQHNELNELMNTSDEASLDRSSIVGNVALEISRILSDSQNENDQLNEENLDDNENEEVIQQLPSVGEFPDIQNIIQHTRPIPITFHPFQPINNNQIQEINGNAVNKLITEITANNIGENQRRRRRD</sequence>
<dbReference type="VEuPathDB" id="FungiDB:RhiirFUN_022526"/>
<evidence type="ECO:0000313" key="2">
    <source>
        <dbReference type="EMBL" id="PKC06473.1"/>
    </source>
</evidence>
<accession>A0A2N0PI33</accession>
<reference evidence="2 3" key="2">
    <citation type="submission" date="2017-09" db="EMBL/GenBank/DDBJ databases">
        <title>Extensive intraspecific genome diversity in a model arbuscular mycorrhizal fungus.</title>
        <authorList>
            <person name="Chen E.C."/>
            <person name="Morin E."/>
            <person name="Beaudet D."/>
            <person name="Noel J."/>
            <person name="Ndikumana S."/>
            <person name="Charron P."/>
            <person name="St-Onge C."/>
            <person name="Giorgi J."/>
            <person name="Grigoriev I.V."/>
            <person name="Roux C."/>
            <person name="Martin F.M."/>
            <person name="Corradi N."/>
        </authorList>
    </citation>
    <scope>NUCLEOTIDE SEQUENCE [LARGE SCALE GENOMIC DNA]</scope>
    <source>
        <strain evidence="2 3">A5</strain>
    </source>
</reference>
<evidence type="ECO:0000313" key="3">
    <source>
        <dbReference type="Proteomes" id="UP000232722"/>
    </source>
</evidence>